<comment type="caution">
    <text evidence="2">The sequence shown here is derived from an EMBL/GenBank/DDBJ whole genome shotgun (WGS) entry which is preliminary data.</text>
</comment>
<keyword evidence="1" id="KW-0472">Membrane</keyword>
<evidence type="ECO:0000256" key="1">
    <source>
        <dbReference type="SAM" id="Phobius"/>
    </source>
</evidence>
<protein>
    <submittedName>
        <fullName evidence="2">Uncharacterized protein</fullName>
    </submittedName>
</protein>
<dbReference type="Proteomes" id="UP001238088">
    <property type="component" value="Unassembled WGS sequence"/>
</dbReference>
<accession>A0ABU0AFA3</accession>
<dbReference type="RefSeq" id="WP_307473178.1">
    <property type="nucleotide sequence ID" value="NZ_JAUSUB010000004.1"/>
</dbReference>
<organism evidence="2 3">
    <name type="scientific">Cytobacillus purgationiresistens</name>
    <dbReference type="NCBI Taxonomy" id="863449"/>
    <lineage>
        <taxon>Bacteria</taxon>
        <taxon>Bacillati</taxon>
        <taxon>Bacillota</taxon>
        <taxon>Bacilli</taxon>
        <taxon>Bacillales</taxon>
        <taxon>Bacillaceae</taxon>
        <taxon>Cytobacillus</taxon>
    </lineage>
</organism>
<keyword evidence="1" id="KW-1133">Transmembrane helix</keyword>
<sequence length="54" mass="6245">MTANRIILGFVFFIITLITLAEIVFNDFTIKPILLFLASLVIIAFLWKRDDNKT</sequence>
<dbReference type="EMBL" id="JAUSUB010000004">
    <property type="protein sequence ID" value="MDQ0269539.1"/>
    <property type="molecule type" value="Genomic_DNA"/>
</dbReference>
<keyword evidence="1" id="KW-0812">Transmembrane</keyword>
<evidence type="ECO:0000313" key="2">
    <source>
        <dbReference type="EMBL" id="MDQ0269539.1"/>
    </source>
</evidence>
<feature type="transmembrane region" description="Helical" evidence="1">
    <location>
        <begin position="7"/>
        <end position="24"/>
    </location>
</feature>
<proteinExistence type="predicted"/>
<evidence type="ECO:0000313" key="3">
    <source>
        <dbReference type="Proteomes" id="UP001238088"/>
    </source>
</evidence>
<feature type="transmembrane region" description="Helical" evidence="1">
    <location>
        <begin position="30"/>
        <end position="47"/>
    </location>
</feature>
<name>A0ABU0AFA3_9BACI</name>
<reference evidence="2 3" key="1">
    <citation type="submission" date="2023-07" db="EMBL/GenBank/DDBJ databases">
        <title>Genomic Encyclopedia of Type Strains, Phase IV (KMG-IV): sequencing the most valuable type-strain genomes for metagenomic binning, comparative biology and taxonomic classification.</title>
        <authorList>
            <person name="Goeker M."/>
        </authorList>
    </citation>
    <scope>NUCLEOTIDE SEQUENCE [LARGE SCALE GENOMIC DNA]</scope>
    <source>
        <strain evidence="2 3">DSM 23494</strain>
    </source>
</reference>
<keyword evidence="3" id="KW-1185">Reference proteome</keyword>
<gene>
    <name evidence="2" type="ORF">J2S17_001410</name>
</gene>